<reference evidence="2 3" key="1">
    <citation type="journal article" date="2018" name="Evol. Lett.">
        <title>Horizontal gene cluster transfer increased hallucinogenic mushroom diversity.</title>
        <authorList>
            <person name="Reynolds H.T."/>
            <person name="Vijayakumar V."/>
            <person name="Gluck-Thaler E."/>
            <person name="Korotkin H.B."/>
            <person name="Matheny P.B."/>
            <person name="Slot J.C."/>
        </authorList>
    </citation>
    <scope>NUCLEOTIDE SEQUENCE [LARGE SCALE GENOMIC DNA]</scope>
    <source>
        <strain evidence="2 3">2631</strain>
    </source>
</reference>
<feature type="domain" description="GST N-terminal" evidence="1">
    <location>
        <begin position="4"/>
        <end position="98"/>
    </location>
</feature>
<dbReference type="InterPro" id="IPR004045">
    <property type="entry name" value="Glutathione_S-Trfase_N"/>
</dbReference>
<dbReference type="InterPro" id="IPR036249">
    <property type="entry name" value="Thioredoxin-like_sf"/>
</dbReference>
<dbReference type="CDD" id="cd00299">
    <property type="entry name" value="GST_C_family"/>
    <property type="match status" value="1"/>
</dbReference>
<dbReference type="EMBL" id="NHYD01002781">
    <property type="protein sequence ID" value="PPQ84957.1"/>
    <property type="molecule type" value="Genomic_DNA"/>
</dbReference>
<dbReference type="SUPFAM" id="SSF47616">
    <property type="entry name" value="GST C-terminal domain-like"/>
    <property type="match status" value="1"/>
</dbReference>
<evidence type="ECO:0000259" key="1">
    <source>
        <dbReference type="PROSITE" id="PS50404"/>
    </source>
</evidence>
<dbReference type="STRING" id="93625.A0A409X2H8"/>
<dbReference type="SUPFAM" id="SSF52833">
    <property type="entry name" value="Thioredoxin-like"/>
    <property type="match status" value="1"/>
</dbReference>
<keyword evidence="3" id="KW-1185">Reference proteome</keyword>
<dbReference type="Proteomes" id="UP000283269">
    <property type="component" value="Unassembled WGS sequence"/>
</dbReference>
<organism evidence="2 3">
    <name type="scientific">Psilocybe cyanescens</name>
    <dbReference type="NCBI Taxonomy" id="93625"/>
    <lineage>
        <taxon>Eukaryota</taxon>
        <taxon>Fungi</taxon>
        <taxon>Dikarya</taxon>
        <taxon>Basidiomycota</taxon>
        <taxon>Agaricomycotina</taxon>
        <taxon>Agaricomycetes</taxon>
        <taxon>Agaricomycetidae</taxon>
        <taxon>Agaricales</taxon>
        <taxon>Agaricineae</taxon>
        <taxon>Strophariaceae</taxon>
        <taxon>Psilocybe</taxon>
    </lineage>
</organism>
<evidence type="ECO:0000313" key="2">
    <source>
        <dbReference type="EMBL" id="PPQ84957.1"/>
    </source>
</evidence>
<protein>
    <recommendedName>
        <fullName evidence="1">GST N-terminal domain-containing protein</fullName>
    </recommendedName>
</protein>
<sequence length="298" mass="32384">MPQPKYTVIGTPFSTFTRTITLALHYKSIPHTQVPVFPHSPGADAAHPFGIIPTLLIQSHSDADAGDGDAHAENAHTIKLRETQAIIRYIDRIAHEPTLHFHPAPAQPEDADADAGMIEEKMWEYVSFVASYGMSYLVSPRFAFRRPHFLPSFLPSLPSHPTGFPTIEHGLVKPRLKHLASGLSPSAITPLLTPNLPALANFLDITAQCLPSPPSHPTPPFLFAPHPTYADFHLFPILADLRPTPEWAALLAHPLGPRLERWMESMDALECVRRTREGTVSAGVGLEVAGGKAAAGGA</sequence>
<dbReference type="InParanoid" id="A0A409X2H8"/>
<evidence type="ECO:0000313" key="3">
    <source>
        <dbReference type="Proteomes" id="UP000283269"/>
    </source>
</evidence>
<dbReference type="InterPro" id="IPR036282">
    <property type="entry name" value="Glutathione-S-Trfase_C_sf"/>
</dbReference>
<accession>A0A409X2H8</accession>
<comment type="caution">
    <text evidence="2">The sequence shown here is derived from an EMBL/GenBank/DDBJ whole genome shotgun (WGS) entry which is preliminary data.</text>
</comment>
<gene>
    <name evidence="2" type="ORF">CVT25_004471</name>
</gene>
<dbReference type="OrthoDB" id="249703at2759"/>
<dbReference type="Gene3D" id="3.40.30.10">
    <property type="entry name" value="Glutaredoxin"/>
    <property type="match status" value="1"/>
</dbReference>
<dbReference type="PROSITE" id="PS50404">
    <property type="entry name" value="GST_NTER"/>
    <property type="match status" value="1"/>
</dbReference>
<dbReference type="Pfam" id="PF13409">
    <property type="entry name" value="GST_N_2"/>
    <property type="match status" value="1"/>
</dbReference>
<name>A0A409X2H8_PSICY</name>
<dbReference type="AlphaFoldDB" id="A0A409X2H8"/>
<proteinExistence type="predicted"/>
<dbReference type="Pfam" id="PF13410">
    <property type="entry name" value="GST_C_2"/>
    <property type="match status" value="1"/>
</dbReference>